<dbReference type="AlphaFoldDB" id="A0A1M6TTT0"/>
<name>A0A1M6TTT0_9FLAO</name>
<dbReference type="RefSeq" id="WP_073246369.1">
    <property type="nucleotide sequence ID" value="NZ_CANLWT010000003.1"/>
</dbReference>
<keyword evidence="4" id="KW-1185">Reference proteome</keyword>
<evidence type="ECO:0008006" key="5">
    <source>
        <dbReference type="Google" id="ProtNLM"/>
    </source>
</evidence>
<evidence type="ECO:0000256" key="2">
    <source>
        <dbReference type="SAM" id="Phobius"/>
    </source>
</evidence>
<proteinExistence type="predicted"/>
<keyword evidence="1" id="KW-0175">Coiled coil</keyword>
<feature type="transmembrane region" description="Helical" evidence="2">
    <location>
        <begin position="291"/>
        <end position="313"/>
    </location>
</feature>
<dbReference type="Proteomes" id="UP000184314">
    <property type="component" value="Unassembled WGS sequence"/>
</dbReference>
<feature type="transmembrane region" description="Helical" evidence="2">
    <location>
        <begin position="82"/>
        <end position="99"/>
    </location>
</feature>
<gene>
    <name evidence="3" type="ORF">SAMN04488007_3365</name>
</gene>
<dbReference type="InterPro" id="IPR025519">
    <property type="entry name" value="DUF4407"/>
</dbReference>
<dbReference type="EMBL" id="FQZX01000003">
    <property type="protein sequence ID" value="SHK60425.1"/>
    <property type="molecule type" value="Genomic_DNA"/>
</dbReference>
<feature type="coiled-coil region" evidence="1">
    <location>
        <begin position="185"/>
        <end position="269"/>
    </location>
</feature>
<accession>A0A1M6TTT0</accession>
<sequence>MKREYYTSPKPGLIMRLLWKAAGSDGYILKRSTYSDQVKYACLGGIVVATGFMAAVAGGYAIYTIFEPKGSALDGGTDTTTAIMASAFGIIWGLIIFNIDRFIVAATGKGDGTEAITWGEFVNSVPRIIMGLVIAITISKPMEIRMFKSEIDAELHQEQLVKRKEYEIATKANYISRFDLIEEDLVKIERERNDVVGRLKLAEKEYTDQLQGRAGAGAGAGPLSKALKQQMDKVERDLNGYDQSHQVALERLNNEKLKLTEELDKELAKNEEVANGLDGLLERIKLAHKIAGMWITFFITLLFVVIELTPIFFKMMLIKSPYDFMGDNIQELLKADNGIQIKYDYYKDKEGQERDLIISHHAERKIDEKIALMKAQSELSDYIIERWKENEKKKIDDNIENYISEV</sequence>
<organism evidence="3 4">
    <name type="scientific">Maribacter aquivivus</name>
    <dbReference type="NCBI Taxonomy" id="228958"/>
    <lineage>
        <taxon>Bacteria</taxon>
        <taxon>Pseudomonadati</taxon>
        <taxon>Bacteroidota</taxon>
        <taxon>Flavobacteriia</taxon>
        <taxon>Flavobacteriales</taxon>
        <taxon>Flavobacteriaceae</taxon>
        <taxon>Maribacter</taxon>
    </lineage>
</organism>
<evidence type="ECO:0000313" key="4">
    <source>
        <dbReference type="Proteomes" id="UP000184314"/>
    </source>
</evidence>
<evidence type="ECO:0000313" key="3">
    <source>
        <dbReference type="EMBL" id="SHK60425.1"/>
    </source>
</evidence>
<keyword evidence="2" id="KW-0812">Transmembrane</keyword>
<reference evidence="4" key="1">
    <citation type="submission" date="2016-11" db="EMBL/GenBank/DDBJ databases">
        <authorList>
            <person name="Varghese N."/>
            <person name="Submissions S."/>
        </authorList>
    </citation>
    <scope>NUCLEOTIDE SEQUENCE [LARGE SCALE GENOMIC DNA]</scope>
    <source>
        <strain evidence="4">DSM 16478</strain>
    </source>
</reference>
<feature type="transmembrane region" description="Helical" evidence="2">
    <location>
        <begin position="40"/>
        <end position="62"/>
    </location>
</feature>
<dbReference type="STRING" id="228958.SAMN04488007_3365"/>
<keyword evidence="2" id="KW-0472">Membrane</keyword>
<keyword evidence="2" id="KW-1133">Transmembrane helix</keyword>
<evidence type="ECO:0000256" key="1">
    <source>
        <dbReference type="SAM" id="Coils"/>
    </source>
</evidence>
<protein>
    <recommendedName>
        <fullName evidence="5">DUF4407 domain-containing protein</fullName>
    </recommendedName>
</protein>
<dbReference type="Pfam" id="PF14362">
    <property type="entry name" value="DUF4407"/>
    <property type="match status" value="1"/>
</dbReference>